<dbReference type="RefSeq" id="WP_264282465.1">
    <property type="nucleotide sequence ID" value="NZ_CP107006.1"/>
</dbReference>
<protein>
    <submittedName>
        <fullName evidence="1">Uncharacterized protein</fullName>
    </submittedName>
</protein>
<dbReference type="InterPro" id="IPR016084">
    <property type="entry name" value="Haem_Oase-like_multi-hlx"/>
</dbReference>
<dbReference type="SUPFAM" id="SSF48613">
    <property type="entry name" value="Heme oxygenase-like"/>
    <property type="match status" value="1"/>
</dbReference>
<evidence type="ECO:0000313" key="1">
    <source>
        <dbReference type="EMBL" id="UYQ94593.1"/>
    </source>
</evidence>
<gene>
    <name evidence="1" type="ORF">MKQ68_05745</name>
</gene>
<evidence type="ECO:0000313" key="2">
    <source>
        <dbReference type="Proteomes" id="UP001162741"/>
    </source>
</evidence>
<keyword evidence="2" id="KW-1185">Reference proteome</keyword>
<organism evidence="1 2">
    <name type="scientific">Chitinophaga horti</name>
    <dbReference type="NCBI Taxonomy" id="2920382"/>
    <lineage>
        <taxon>Bacteria</taxon>
        <taxon>Pseudomonadati</taxon>
        <taxon>Bacteroidota</taxon>
        <taxon>Chitinophagia</taxon>
        <taxon>Chitinophagales</taxon>
        <taxon>Chitinophagaceae</taxon>
        <taxon>Chitinophaga</taxon>
    </lineage>
</organism>
<proteinExistence type="predicted"/>
<dbReference type="Proteomes" id="UP001162741">
    <property type="component" value="Chromosome"/>
</dbReference>
<dbReference type="Gene3D" id="1.20.910.10">
    <property type="entry name" value="Heme oxygenase-like"/>
    <property type="match status" value="1"/>
</dbReference>
<name>A0ABY6J4J3_9BACT</name>
<reference evidence="1" key="1">
    <citation type="submission" date="2022-10" db="EMBL/GenBank/DDBJ databases">
        <title>Chitinophaga sp. nov., isolated from soil.</title>
        <authorList>
            <person name="Jeon C.O."/>
        </authorList>
    </citation>
    <scope>NUCLEOTIDE SEQUENCE</scope>
    <source>
        <strain evidence="1">R8</strain>
    </source>
</reference>
<dbReference type="EMBL" id="CP107006">
    <property type="protein sequence ID" value="UYQ94593.1"/>
    <property type="molecule type" value="Genomic_DNA"/>
</dbReference>
<sequence>MPHCGVRYLFYVYGIFKAIFRLKVENIHPPADRAFAALAKRAGCVSESSTLGGAIIVKMICSQRGVTIGNGFSFFNGYGEHTLPAREPFCAYQQLHGGAAATNIFNYEPVL</sequence>
<accession>A0ABY6J4J3</accession>